<sequence>MRHLHLHFADFDTANDLFDILCACPKLSSLCLSHVHCDNSENPPVFNVVSLQPVVLKELSLENTQSEIMTWLTHSPFQLSLQSLQALWDDSSDESCLASVEHVLKTVGTSLQNIKLGVTVWRSQIDLSWNEQLSNLHLQIRMGSVRALEVDAIFHLKFRHRCDHDMLSSTYESISSALASVCSRQLHDIDFVFEFHKGGDLSALDWEKIDEHLERLARMRAFPEQLQVLFRLNFVNQDETAESYSADTIKRRLPRLLTSSAKVDITTVTAGWLESSSIHPWRY</sequence>
<keyword evidence="2" id="KW-1185">Reference proteome</keyword>
<evidence type="ECO:0008006" key="3">
    <source>
        <dbReference type="Google" id="ProtNLM"/>
    </source>
</evidence>
<dbReference type="RefSeq" id="XP_040768440.1">
    <property type="nucleotide sequence ID" value="XM_040902104.1"/>
</dbReference>
<protein>
    <recommendedName>
        <fullName evidence="3">F-box domain-containing protein</fullName>
    </recommendedName>
</protein>
<reference evidence="1 2" key="1">
    <citation type="journal article" date="2016" name="Mol. Biol. Evol.">
        <title>Comparative Genomics of Early-Diverging Mushroom-Forming Fungi Provides Insights into the Origins of Lignocellulose Decay Capabilities.</title>
        <authorList>
            <person name="Nagy L.G."/>
            <person name="Riley R."/>
            <person name="Tritt A."/>
            <person name="Adam C."/>
            <person name="Daum C."/>
            <person name="Floudas D."/>
            <person name="Sun H."/>
            <person name="Yadav J.S."/>
            <person name="Pangilinan J."/>
            <person name="Larsson K.H."/>
            <person name="Matsuura K."/>
            <person name="Barry K."/>
            <person name="Labutti K."/>
            <person name="Kuo R."/>
            <person name="Ohm R.A."/>
            <person name="Bhattacharya S.S."/>
            <person name="Shirouzu T."/>
            <person name="Yoshinaga Y."/>
            <person name="Martin F.M."/>
            <person name="Grigoriev I.V."/>
            <person name="Hibbett D.S."/>
        </authorList>
    </citation>
    <scope>NUCLEOTIDE SEQUENCE [LARGE SCALE GENOMIC DNA]</scope>
    <source>
        <strain evidence="1 2">93-53</strain>
    </source>
</reference>
<dbReference type="GeneID" id="63819135"/>
<accession>A0A165GRD1</accession>
<evidence type="ECO:0000313" key="2">
    <source>
        <dbReference type="Proteomes" id="UP000076871"/>
    </source>
</evidence>
<name>A0A165GRD1_9APHY</name>
<gene>
    <name evidence="1" type="ORF">LAESUDRAFT_345801</name>
</gene>
<proteinExistence type="predicted"/>
<dbReference type="Proteomes" id="UP000076871">
    <property type="component" value="Unassembled WGS sequence"/>
</dbReference>
<evidence type="ECO:0000313" key="1">
    <source>
        <dbReference type="EMBL" id="KZT10700.1"/>
    </source>
</evidence>
<dbReference type="AlphaFoldDB" id="A0A165GRD1"/>
<organism evidence="1 2">
    <name type="scientific">Laetiporus sulphureus 93-53</name>
    <dbReference type="NCBI Taxonomy" id="1314785"/>
    <lineage>
        <taxon>Eukaryota</taxon>
        <taxon>Fungi</taxon>
        <taxon>Dikarya</taxon>
        <taxon>Basidiomycota</taxon>
        <taxon>Agaricomycotina</taxon>
        <taxon>Agaricomycetes</taxon>
        <taxon>Polyporales</taxon>
        <taxon>Laetiporus</taxon>
    </lineage>
</organism>
<dbReference type="EMBL" id="KV427608">
    <property type="protein sequence ID" value="KZT10700.1"/>
    <property type="molecule type" value="Genomic_DNA"/>
</dbReference>
<dbReference type="InParanoid" id="A0A165GRD1"/>